<keyword evidence="6" id="KW-0564">Palmitate</keyword>
<evidence type="ECO:0000256" key="6">
    <source>
        <dbReference type="ARBA" id="ARBA00023139"/>
    </source>
</evidence>
<reference evidence="10 11" key="1">
    <citation type="journal article" date="2003" name="Int. J. Syst. Evol. Microbiol.">
        <title>Virgibacillus carmonensis sp. nov., Virgibacillus necropolis sp. nov. and Virgibacillus picturae sp. nov., three novel species isolated from deteriorated mural paintings, transfer of the species of the genus salibacillus to Virgibacillus, as Virgibacillus marismortui comb. nov. and Virgibacillus salexigens comb. nov., and emended description of the genus Virgibacillus.</title>
        <authorList>
            <person name="Heyrman J."/>
            <person name="Logan N.A."/>
            <person name="Busse H.J."/>
            <person name="Balcaen A."/>
            <person name="Lebbe L."/>
            <person name="Rodriguez-Diaz M."/>
            <person name="Swings J."/>
            <person name="De Vos P."/>
        </authorList>
    </citation>
    <scope>NUCLEOTIDE SEQUENCE [LARGE SCALE GENOMIC DNA]</scope>
    <source>
        <strain evidence="10 11">LMG 19488</strain>
    </source>
</reference>
<dbReference type="NCBIfam" id="TIGR02887">
    <property type="entry name" value="spore_ger_x_C"/>
    <property type="match status" value="1"/>
</dbReference>
<feature type="domain" description="Spore germination GerAC-like C-terminal" evidence="8">
    <location>
        <begin position="213"/>
        <end position="382"/>
    </location>
</feature>
<dbReference type="Proteomes" id="UP000204391">
    <property type="component" value="Chromosome"/>
</dbReference>
<evidence type="ECO:0000256" key="3">
    <source>
        <dbReference type="ARBA" id="ARBA00022544"/>
    </source>
</evidence>
<dbReference type="InterPro" id="IPR046953">
    <property type="entry name" value="Spore_GerAC-like_C"/>
</dbReference>
<evidence type="ECO:0000256" key="2">
    <source>
        <dbReference type="ARBA" id="ARBA00007886"/>
    </source>
</evidence>
<protein>
    <submittedName>
        <fullName evidence="10">Spore gernimation protein</fullName>
    </submittedName>
</protein>
<evidence type="ECO:0000313" key="11">
    <source>
        <dbReference type="Proteomes" id="UP000204391"/>
    </source>
</evidence>
<organism evidence="10 11">
    <name type="scientific">Virgibacillus necropolis</name>
    <dbReference type="NCBI Taxonomy" id="163877"/>
    <lineage>
        <taxon>Bacteria</taxon>
        <taxon>Bacillati</taxon>
        <taxon>Bacillota</taxon>
        <taxon>Bacilli</taxon>
        <taxon>Bacillales</taxon>
        <taxon>Bacillaceae</taxon>
        <taxon>Virgibacillus</taxon>
    </lineage>
</organism>
<dbReference type="GO" id="GO:0009847">
    <property type="term" value="P:spore germination"/>
    <property type="evidence" value="ECO:0007669"/>
    <property type="project" value="InterPro"/>
</dbReference>
<dbReference type="Pfam" id="PF05504">
    <property type="entry name" value="Spore_GerAC"/>
    <property type="match status" value="1"/>
</dbReference>
<evidence type="ECO:0000256" key="5">
    <source>
        <dbReference type="ARBA" id="ARBA00023136"/>
    </source>
</evidence>
<dbReference type="PANTHER" id="PTHR35789:SF1">
    <property type="entry name" value="SPORE GERMINATION PROTEIN B3"/>
    <property type="match status" value="1"/>
</dbReference>
<dbReference type="InterPro" id="IPR057336">
    <property type="entry name" value="GerAC_N"/>
</dbReference>
<evidence type="ECO:0000259" key="8">
    <source>
        <dbReference type="Pfam" id="PF05504"/>
    </source>
</evidence>
<dbReference type="InterPro" id="IPR008844">
    <property type="entry name" value="Spore_GerAC-like"/>
</dbReference>
<sequence length="393" mass="44041">MGNRKMCLLIISSLVFLLSGCWDQVNIEDRGFVVGISLDLLEKKGDDNYTLKKMEQIVVPAGLGGSMQGGGQQKAFTNITASGESIFEISRKFAAKTSKTPFYEHLKVIVVSEEIAKTPQLFESIMDVYIRNNEMRRSVKVVVSKDEAKNVLGVEPEAESLPAVYIDSVMEINSKTLDIFDPVEMGEIHQLLLTKSSYVIPRVIPEDNRVKNKGAAVIHGHTSKMVGVLTGNETVGLNLITKSNTGGYIKFEIEDRLMIYEVENTKSSIKIDVKDKDNITINIKIDAEGSIAEMFGSETLLKPERFKEIEKNVSKQIEKHARRTIEKAQQELNADIFEFDEKLKQRHYDKWQKIKDDWDQGENLFANCTINVSANAIVRGTGAVDKTKDTGNE</sequence>
<proteinExistence type="inferred from homology"/>
<keyword evidence="4" id="KW-0732">Signal</keyword>
<dbReference type="PROSITE" id="PS51257">
    <property type="entry name" value="PROKAR_LIPOPROTEIN"/>
    <property type="match status" value="1"/>
</dbReference>
<name>A0A221MHB2_9BACI</name>
<keyword evidence="7" id="KW-0449">Lipoprotein</keyword>
<dbReference type="GO" id="GO:0016020">
    <property type="term" value="C:membrane"/>
    <property type="evidence" value="ECO:0007669"/>
    <property type="project" value="UniProtKB-SubCell"/>
</dbReference>
<accession>A0A221MHB2</accession>
<dbReference type="RefSeq" id="WP_089534018.1">
    <property type="nucleotide sequence ID" value="NZ_CP022437.1"/>
</dbReference>
<evidence type="ECO:0000256" key="7">
    <source>
        <dbReference type="ARBA" id="ARBA00023288"/>
    </source>
</evidence>
<dbReference type="Pfam" id="PF25198">
    <property type="entry name" value="Spore_GerAC_N"/>
    <property type="match status" value="1"/>
</dbReference>
<keyword evidence="3" id="KW-0309">Germination</keyword>
<evidence type="ECO:0000256" key="4">
    <source>
        <dbReference type="ARBA" id="ARBA00022729"/>
    </source>
</evidence>
<gene>
    <name evidence="10" type="ORF">CFK40_19395</name>
</gene>
<dbReference type="Gene3D" id="6.20.190.10">
    <property type="entry name" value="Nutrient germinant receptor protein C, domain 1"/>
    <property type="match status" value="1"/>
</dbReference>
<evidence type="ECO:0000313" key="10">
    <source>
        <dbReference type="EMBL" id="ASN07024.1"/>
    </source>
</evidence>
<dbReference type="InterPro" id="IPR038501">
    <property type="entry name" value="Spore_GerAC_C_sf"/>
</dbReference>
<comment type="subcellular location">
    <subcellularLocation>
        <location evidence="1">Membrane</location>
        <topology evidence="1">Lipid-anchor</topology>
    </subcellularLocation>
</comment>
<evidence type="ECO:0000256" key="1">
    <source>
        <dbReference type="ARBA" id="ARBA00004635"/>
    </source>
</evidence>
<dbReference type="PANTHER" id="PTHR35789">
    <property type="entry name" value="SPORE GERMINATION PROTEIN B3"/>
    <property type="match status" value="1"/>
</dbReference>
<keyword evidence="11" id="KW-1185">Reference proteome</keyword>
<dbReference type="Gene3D" id="3.30.300.210">
    <property type="entry name" value="Nutrient germinant receptor protein C, domain 3"/>
    <property type="match status" value="1"/>
</dbReference>
<evidence type="ECO:0000259" key="9">
    <source>
        <dbReference type="Pfam" id="PF25198"/>
    </source>
</evidence>
<feature type="domain" description="Spore germination protein N-terminal" evidence="9">
    <location>
        <begin position="23"/>
        <end position="203"/>
    </location>
</feature>
<dbReference type="AlphaFoldDB" id="A0A221MHB2"/>
<dbReference type="OrthoDB" id="2569624at2"/>
<comment type="similarity">
    <text evidence="2">Belongs to the GerABKC lipoprotein family.</text>
</comment>
<dbReference type="KEGG" id="vne:CFK40_19395"/>
<dbReference type="EMBL" id="CP022437">
    <property type="protein sequence ID" value="ASN07024.1"/>
    <property type="molecule type" value="Genomic_DNA"/>
</dbReference>
<keyword evidence="5" id="KW-0472">Membrane</keyword>